<comment type="caution">
    <text evidence="1">The sequence shown here is derived from an EMBL/GenBank/DDBJ whole genome shotgun (WGS) entry which is preliminary data.</text>
</comment>
<evidence type="ECO:0000313" key="2">
    <source>
        <dbReference type="Proteomes" id="UP001060215"/>
    </source>
</evidence>
<protein>
    <submittedName>
        <fullName evidence="1">Flotillin-like protein 6</fullName>
    </submittedName>
</protein>
<dbReference type="EMBL" id="CM045762">
    <property type="protein sequence ID" value="KAI8011224.1"/>
    <property type="molecule type" value="Genomic_DNA"/>
</dbReference>
<sequence length="106" mass="11601">MKNKGTRGKLGALQQTESSRSNSVRERERSQAQKATAEAAFYALQQLTDRELYAKQKEVAGLVVLGQAQGVYICTLLDALGGNYNALRDYLMINGGMWRGGSWAAT</sequence>
<accession>A0ACC0HE08</accession>
<dbReference type="Proteomes" id="UP001060215">
    <property type="component" value="Chromosome 5"/>
</dbReference>
<evidence type="ECO:0000313" key="1">
    <source>
        <dbReference type="EMBL" id="KAI8011224.1"/>
    </source>
</evidence>
<organism evidence="1 2">
    <name type="scientific">Camellia lanceoleosa</name>
    <dbReference type="NCBI Taxonomy" id="1840588"/>
    <lineage>
        <taxon>Eukaryota</taxon>
        <taxon>Viridiplantae</taxon>
        <taxon>Streptophyta</taxon>
        <taxon>Embryophyta</taxon>
        <taxon>Tracheophyta</taxon>
        <taxon>Spermatophyta</taxon>
        <taxon>Magnoliopsida</taxon>
        <taxon>eudicotyledons</taxon>
        <taxon>Gunneridae</taxon>
        <taxon>Pentapetalae</taxon>
        <taxon>asterids</taxon>
        <taxon>Ericales</taxon>
        <taxon>Theaceae</taxon>
        <taxon>Camellia</taxon>
    </lineage>
</organism>
<proteinExistence type="predicted"/>
<name>A0ACC0HE08_9ERIC</name>
<gene>
    <name evidence="1" type="ORF">LOK49_LG06G00277</name>
</gene>
<keyword evidence="2" id="KW-1185">Reference proteome</keyword>
<reference evidence="1 2" key="1">
    <citation type="journal article" date="2022" name="Plant J.">
        <title>Chromosome-level genome of Camellia lanceoleosa provides a valuable resource for understanding genome evolution and self-incompatibility.</title>
        <authorList>
            <person name="Gong W."/>
            <person name="Xiao S."/>
            <person name="Wang L."/>
            <person name="Liao Z."/>
            <person name="Chang Y."/>
            <person name="Mo W."/>
            <person name="Hu G."/>
            <person name="Li W."/>
            <person name="Zhao G."/>
            <person name="Zhu H."/>
            <person name="Hu X."/>
            <person name="Ji K."/>
            <person name="Xiang X."/>
            <person name="Song Q."/>
            <person name="Yuan D."/>
            <person name="Jin S."/>
            <person name="Zhang L."/>
        </authorList>
    </citation>
    <scope>NUCLEOTIDE SEQUENCE [LARGE SCALE GENOMIC DNA]</scope>
    <source>
        <strain evidence="1">SQ_2022a</strain>
    </source>
</reference>